<protein>
    <recommendedName>
        <fullName evidence="7">FAD-binding domain-containing protein</fullName>
    </recommendedName>
</protein>
<comment type="caution">
    <text evidence="8">The sequence shown here is derived from an EMBL/GenBank/DDBJ whole genome shotgun (WGS) entry which is preliminary data.</text>
</comment>
<gene>
    <name evidence="8" type="ORF">PG993_006098</name>
</gene>
<dbReference type="Pfam" id="PF01494">
    <property type="entry name" value="FAD_binding_3"/>
    <property type="match status" value="1"/>
</dbReference>
<comment type="similarity">
    <text evidence="3">Belongs to the paxM FAD-dependent monooxygenase family.</text>
</comment>
<evidence type="ECO:0000256" key="4">
    <source>
        <dbReference type="ARBA" id="ARBA00022630"/>
    </source>
</evidence>
<organism evidence="8 9">
    <name type="scientific">Apiospora rasikravindrae</name>
    <dbReference type="NCBI Taxonomy" id="990691"/>
    <lineage>
        <taxon>Eukaryota</taxon>
        <taxon>Fungi</taxon>
        <taxon>Dikarya</taxon>
        <taxon>Ascomycota</taxon>
        <taxon>Pezizomycotina</taxon>
        <taxon>Sordariomycetes</taxon>
        <taxon>Xylariomycetidae</taxon>
        <taxon>Amphisphaeriales</taxon>
        <taxon>Apiosporaceae</taxon>
        <taxon>Apiospora</taxon>
    </lineage>
</organism>
<sequence>MEKSFRVIIVGGGLIGLLAAHMLAKSKIDFVVLEQRDNLFPEHGASIGVYPHTVRVFDQLRLLEPLQRLWSPLTRKLVMTHSGYIFKDHPRFTWMRVNHGHPFAMVHRTDLLRCLYDNLEDSMKGYVRTNKKVVDVRVLGDTCEVRCADGTSECGSIIVGADGNSSRVRQQMQTHSKLKQPLLPLVTNERPFSASFTLLYGAVPVLPGMPEGTSWEAHGTGMSTSLFVGKRRAWFFWYERHAFSTQKQLPTRYNKEQEARFVDEWAHVHITDSLRLKDVYAARQSSGMTLVEEGVVEHRFSRRIVLVGDSVTKVTPNLAFGFNGGVQGLVALMNGLHGLVRRQNVSHPSTEELDAVFQTYQDQALPLSRLLLNVSGESLRATIWDTWSNWVMDRYVNRATGADWRRYNERFAPMIARSLVLDFPE</sequence>
<keyword evidence="5" id="KW-0274">FAD</keyword>
<dbReference type="InterPro" id="IPR050562">
    <property type="entry name" value="FAD_mOase_fung"/>
</dbReference>
<comment type="cofactor">
    <cofactor evidence="1">
        <name>FAD</name>
        <dbReference type="ChEBI" id="CHEBI:57692"/>
    </cofactor>
</comment>
<evidence type="ECO:0000256" key="2">
    <source>
        <dbReference type="ARBA" id="ARBA00005179"/>
    </source>
</evidence>
<evidence type="ECO:0000259" key="7">
    <source>
        <dbReference type="Pfam" id="PF01494"/>
    </source>
</evidence>
<feature type="domain" description="FAD-binding" evidence="7">
    <location>
        <begin position="6"/>
        <end position="337"/>
    </location>
</feature>
<comment type="pathway">
    <text evidence="2">Secondary metabolite biosynthesis.</text>
</comment>
<keyword evidence="6" id="KW-0560">Oxidoreductase</keyword>
<evidence type="ECO:0000256" key="6">
    <source>
        <dbReference type="ARBA" id="ARBA00023002"/>
    </source>
</evidence>
<dbReference type="Gene3D" id="3.50.50.60">
    <property type="entry name" value="FAD/NAD(P)-binding domain"/>
    <property type="match status" value="1"/>
</dbReference>
<dbReference type="InterPro" id="IPR002938">
    <property type="entry name" value="FAD-bd"/>
</dbReference>
<dbReference type="EMBL" id="JAQQWK010000004">
    <property type="protein sequence ID" value="KAK8043668.1"/>
    <property type="molecule type" value="Genomic_DNA"/>
</dbReference>
<evidence type="ECO:0000256" key="1">
    <source>
        <dbReference type="ARBA" id="ARBA00001974"/>
    </source>
</evidence>
<keyword evidence="9" id="KW-1185">Reference proteome</keyword>
<evidence type="ECO:0000256" key="3">
    <source>
        <dbReference type="ARBA" id="ARBA00007992"/>
    </source>
</evidence>
<evidence type="ECO:0000313" key="8">
    <source>
        <dbReference type="EMBL" id="KAK8043668.1"/>
    </source>
</evidence>
<dbReference type="PRINTS" id="PR00420">
    <property type="entry name" value="RNGMNOXGNASE"/>
</dbReference>
<name>A0ABR1TD95_9PEZI</name>
<dbReference type="PANTHER" id="PTHR47356:SF2">
    <property type="entry name" value="FAD-BINDING DOMAIN-CONTAINING PROTEIN-RELATED"/>
    <property type="match status" value="1"/>
</dbReference>
<reference evidence="8 9" key="1">
    <citation type="submission" date="2023-01" db="EMBL/GenBank/DDBJ databases">
        <title>Analysis of 21 Apiospora genomes using comparative genomics revels a genus with tremendous synthesis potential of carbohydrate active enzymes and secondary metabolites.</title>
        <authorList>
            <person name="Sorensen T."/>
        </authorList>
    </citation>
    <scope>NUCLEOTIDE SEQUENCE [LARGE SCALE GENOMIC DNA]</scope>
    <source>
        <strain evidence="8 9">CBS 33761</strain>
    </source>
</reference>
<dbReference type="PANTHER" id="PTHR47356">
    <property type="entry name" value="FAD-DEPENDENT MONOOXYGENASE ASQG-RELATED"/>
    <property type="match status" value="1"/>
</dbReference>
<dbReference type="SUPFAM" id="SSF51905">
    <property type="entry name" value="FAD/NAD(P)-binding domain"/>
    <property type="match status" value="1"/>
</dbReference>
<dbReference type="InterPro" id="IPR036188">
    <property type="entry name" value="FAD/NAD-bd_sf"/>
</dbReference>
<evidence type="ECO:0000256" key="5">
    <source>
        <dbReference type="ARBA" id="ARBA00022827"/>
    </source>
</evidence>
<dbReference type="Proteomes" id="UP001444661">
    <property type="component" value="Unassembled WGS sequence"/>
</dbReference>
<evidence type="ECO:0000313" key="9">
    <source>
        <dbReference type="Proteomes" id="UP001444661"/>
    </source>
</evidence>
<accession>A0ABR1TD95</accession>
<keyword evidence="4" id="KW-0285">Flavoprotein</keyword>
<proteinExistence type="inferred from homology"/>